<organism evidence="9 10">
    <name type="scientific">Tribonema minus</name>
    <dbReference type="NCBI Taxonomy" id="303371"/>
    <lineage>
        <taxon>Eukaryota</taxon>
        <taxon>Sar</taxon>
        <taxon>Stramenopiles</taxon>
        <taxon>Ochrophyta</taxon>
        <taxon>PX clade</taxon>
        <taxon>Xanthophyceae</taxon>
        <taxon>Tribonematales</taxon>
        <taxon>Tribonemataceae</taxon>
        <taxon>Tribonema</taxon>
    </lineage>
</organism>
<evidence type="ECO:0000256" key="5">
    <source>
        <dbReference type="ARBA" id="ARBA00023136"/>
    </source>
</evidence>
<dbReference type="EMBL" id="JAFCMP010000312">
    <property type="protein sequence ID" value="KAG5181580.1"/>
    <property type="molecule type" value="Genomic_DNA"/>
</dbReference>
<feature type="transmembrane region" description="Helical" evidence="8">
    <location>
        <begin position="191"/>
        <end position="209"/>
    </location>
</feature>
<keyword evidence="4 8" id="KW-1133">Transmembrane helix</keyword>
<evidence type="ECO:0000256" key="7">
    <source>
        <dbReference type="SAM" id="MobiDB-lite"/>
    </source>
</evidence>
<dbReference type="Pfam" id="PF00230">
    <property type="entry name" value="MIP"/>
    <property type="match status" value="1"/>
</dbReference>
<feature type="region of interest" description="Disordered" evidence="7">
    <location>
        <begin position="263"/>
        <end position="295"/>
    </location>
</feature>
<dbReference type="PANTHER" id="PTHR19139">
    <property type="entry name" value="AQUAPORIN TRANSPORTER"/>
    <property type="match status" value="1"/>
</dbReference>
<keyword evidence="10" id="KW-1185">Reference proteome</keyword>
<dbReference type="Proteomes" id="UP000664859">
    <property type="component" value="Unassembled WGS sequence"/>
</dbReference>
<dbReference type="AlphaFoldDB" id="A0A835YY46"/>
<name>A0A835YY46_9STRA</name>
<dbReference type="InterPro" id="IPR023271">
    <property type="entry name" value="Aquaporin-like"/>
</dbReference>
<protein>
    <submittedName>
        <fullName evidence="9">Aquaporin</fullName>
    </submittedName>
</protein>
<keyword evidence="6" id="KW-0813">Transport</keyword>
<feature type="transmembrane region" description="Helical" evidence="8">
    <location>
        <begin position="161"/>
        <end position="179"/>
    </location>
</feature>
<feature type="transmembrane region" description="Helical" evidence="8">
    <location>
        <begin position="236"/>
        <end position="257"/>
    </location>
</feature>
<dbReference type="Gene3D" id="1.20.1080.10">
    <property type="entry name" value="Glycerol uptake facilitator protein"/>
    <property type="match status" value="1"/>
</dbReference>
<keyword evidence="5 8" id="KW-0472">Membrane</keyword>
<dbReference type="OrthoDB" id="3222at2759"/>
<comment type="subcellular location">
    <subcellularLocation>
        <location evidence="1">Membrane</location>
        <topology evidence="1">Multi-pass membrane protein</topology>
    </subcellularLocation>
</comment>
<dbReference type="PANTHER" id="PTHR19139:SF199">
    <property type="entry name" value="MIP17260P"/>
    <property type="match status" value="1"/>
</dbReference>
<comment type="similarity">
    <text evidence="2 6">Belongs to the MIP/aquaporin (TC 1.A.8) family.</text>
</comment>
<dbReference type="SUPFAM" id="SSF81338">
    <property type="entry name" value="Aquaporin-like"/>
    <property type="match status" value="1"/>
</dbReference>
<sequence>MDILSPPRMKRAWQIGIVKDEPWSHDLFRGIVGELIATTLFLYVCITTVVFMRIDNISEVNNGATGSTERLLIAFNFGLAIFVLVYLFADVSGANINPAVSWGLCLGKRITLKRCGLYIIAQCLGAIIGVGLACSMSKAHFWETNGGANVVNNQVGAHQALGGEILCTWLLVTVVLCATNPGLQKAYVHQAVLLPWVIGMTVMLCHFTLVPVDGCSINPARSFGSAIITNTWKDHWVFWLGPLIGATIATLLFEAILRPPEPAPKLEAEDPQAKLYETSNQNSSSRHGAYDETRV</sequence>
<evidence type="ECO:0000313" key="9">
    <source>
        <dbReference type="EMBL" id="KAG5181580.1"/>
    </source>
</evidence>
<evidence type="ECO:0000313" key="10">
    <source>
        <dbReference type="Proteomes" id="UP000664859"/>
    </source>
</evidence>
<feature type="transmembrane region" description="Helical" evidence="8">
    <location>
        <begin position="117"/>
        <end position="141"/>
    </location>
</feature>
<dbReference type="GO" id="GO:0005886">
    <property type="term" value="C:plasma membrane"/>
    <property type="evidence" value="ECO:0007669"/>
    <property type="project" value="TreeGrafter"/>
</dbReference>
<feature type="transmembrane region" description="Helical" evidence="8">
    <location>
        <begin position="31"/>
        <end position="51"/>
    </location>
</feature>
<dbReference type="InterPro" id="IPR000425">
    <property type="entry name" value="MIP"/>
</dbReference>
<dbReference type="GO" id="GO:0015250">
    <property type="term" value="F:water channel activity"/>
    <property type="evidence" value="ECO:0007669"/>
    <property type="project" value="TreeGrafter"/>
</dbReference>
<evidence type="ECO:0000256" key="3">
    <source>
        <dbReference type="ARBA" id="ARBA00022692"/>
    </source>
</evidence>
<reference evidence="9" key="1">
    <citation type="submission" date="2021-02" db="EMBL/GenBank/DDBJ databases">
        <title>First Annotated Genome of the Yellow-green Alga Tribonema minus.</title>
        <authorList>
            <person name="Mahan K.M."/>
        </authorList>
    </citation>
    <scope>NUCLEOTIDE SEQUENCE</scope>
    <source>
        <strain evidence="9">UTEX B ZZ1240</strain>
    </source>
</reference>
<evidence type="ECO:0000256" key="6">
    <source>
        <dbReference type="RuleBase" id="RU000477"/>
    </source>
</evidence>
<accession>A0A835YY46</accession>
<feature type="compositionally biased region" description="Polar residues" evidence="7">
    <location>
        <begin position="277"/>
        <end position="286"/>
    </location>
</feature>
<gene>
    <name evidence="9" type="ORF">JKP88DRAFT_320919</name>
</gene>
<dbReference type="CDD" id="cd00333">
    <property type="entry name" value="MIP"/>
    <property type="match status" value="1"/>
</dbReference>
<evidence type="ECO:0000256" key="4">
    <source>
        <dbReference type="ARBA" id="ARBA00022989"/>
    </source>
</evidence>
<keyword evidence="3 6" id="KW-0812">Transmembrane</keyword>
<dbReference type="PRINTS" id="PR00783">
    <property type="entry name" value="MINTRINSICP"/>
</dbReference>
<feature type="transmembrane region" description="Helical" evidence="8">
    <location>
        <begin position="71"/>
        <end position="89"/>
    </location>
</feature>
<evidence type="ECO:0000256" key="8">
    <source>
        <dbReference type="SAM" id="Phobius"/>
    </source>
</evidence>
<comment type="caution">
    <text evidence="9">The sequence shown here is derived from an EMBL/GenBank/DDBJ whole genome shotgun (WGS) entry which is preliminary data.</text>
</comment>
<dbReference type="InterPro" id="IPR034294">
    <property type="entry name" value="Aquaporin_transptr"/>
</dbReference>
<evidence type="ECO:0000256" key="2">
    <source>
        <dbReference type="ARBA" id="ARBA00006175"/>
    </source>
</evidence>
<proteinExistence type="inferred from homology"/>
<evidence type="ECO:0000256" key="1">
    <source>
        <dbReference type="ARBA" id="ARBA00004141"/>
    </source>
</evidence>